<dbReference type="SUPFAM" id="SSF53098">
    <property type="entry name" value="Ribonuclease H-like"/>
    <property type="match status" value="1"/>
</dbReference>
<proteinExistence type="inferred from homology"/>
<dbReference type="InterPro" id="IPR001098">
    <property type="entry name" value="DNA-dir_DNA_pol_A_palm_dom"/>
</dbReference>
<feature type="region of interest" description="Disordered" evidence="5">
    <location>
        <begin position="959"/>
        <end position="1051"/>
    </location>
</feature>
<dbReference type="Gene3D" id="3.40.1360.10">
    <property type="match status" value="1"/>
</dbReference>
<feature type="compositionally biased region" description="Gly residues" evidence="5">
    <location>
        <begin position="974"/>
        <end position="993"/>
    </location>
</feature>
<dbReference type="PRINTS" id="PR00868">
    <property type="entry name" value="DNAPOLI"/>
</dbReference>
<evidence type="ECO:0000259" key="6">
    <source>
        <dbReference type="SMART" id="SM00482"/>
    </source>
</evidence>
<organism evidence="7 8">
    <name type="scientific">Polyangium fumosum</name>
    <dbReference type="NCBI Taxonomy" id="889272"/>
    <lineage>
        <taxon>Bacteria</taxon>
        <taxon>Pseudomonadati</taxon>
        <taxon>Myxococcota</taxon>
        <taxon>Polyangia</taxon>
        <taxon>Polyangiales</taxon>
        <taxon>Polyangiaceae</taxon>
        <taxon>Polyangium</taxon>
    </lineage>
</organism>
<accession>A0A4U1IX48</accession>
<dbReference type="Gene3D" id="1.10.150.20">
    <property type="entry name" value="5' to 3' exonuclease, C-terminal subdomain"/>
    <property type="match status" value="1"/>
</dbReference>
<dbReference type="Gene3D" id="3.30.70.370">
    <property type="match status" value="1"/>
</dbReference>
<dbReference type="InterPro" id="IPR012337">
    <property type="entry name" value="RNaseH-like_sf"/>
</dbReference>
<dbReference type="GO" id="GO:0003677">
    <property type="term" value="F:DNA binding"/>
    <property type="evidence" value="ECO:0007669"/>
    <property type="project" value="InterPro"/>
</dbReference>
<keyword evidence="3" id="KW-0235">DNA replication</keyword>
<dbReference type="PANTHER" id="PTHR10133">
    <property type="entry name" value="DNA POLYMERASE I"/>
    <property type="match status" value="1"/>
</dbReference>
<evidence type="ECO:0000256" key="5">
    <source>
        <dbReference type="SAM" id="MobiDB-lite"/>
    </source>
</evidence>
<dbReference type="EMBL" id="SSMQ01000066">
    <property type="protein sequence ID" value="TKC98604.1"/>
    <property type="molecule type" value="Genomic_DNA"/>
</dbReference>
<comment type="similarity">
    <text evidence="1">Belongs to the DNA polymerase type-A family.</text>
</comment>
<evidence type="ECO:0000256" key="3">
    <source>
        <dbReference type="ARBA" id="ARBA00022705"/>
    </source>
</evidence>
<dbReference type="SUPFAM" id="SSF56672">
    <property type="entry name" value="DNA/RNA polymerases"/>
    <property type="match status" value="1"/>
</dbReference>
<dbReference type="GO" id="GO:0003887">
    <property type="term" value="F:DNA-directed DNA polymerase activity"/>
    <property type="evidence" value="ECO:0007669"/>
    <property type="project" value="UniProtKB-EC"/>
</dbReference>
<feature type="region of interest" description="Disordered" evidence="5">
    <location>
        <begin position="26"/>
        <end position="49"/>
    </location>
</feature>
<dbReference type="InterPro" id="IPR036397">
    <property type="entry name" value="RNaseH_sf"/>
</dbReference>
<dbReference type="InterPro" id="IPR024385">
    <property type="entry name" value="DUF3854"/>
</dbReference>
<dbReference type="PANTHER" id="PTHR10133:SF27">
    <property type="entry name" value="DNA POLYMERASE NU"/>
    <property type="match status" value="1"/>
</dbReference>
<evidence type="ECO:0000313" key="7">
    <source>
        <dbReference type="EMBL" id="TKC98604.1"/>
    </source>
</evidence>
<dbReference type="Proteomes" id="UP000309215">
    <property type="component" value="Unassembled WGS sequence"/>
</dbReference>
<evidence type="ECO:0000256" key="4">
    <source>
        <dbReference type="ARBA" id="ARBA00049244"/>
    </source>
</evidence>
<dbReference type="EC" id="2.7.7.7" evidence="2"/>
<feature type="domain" description="DNA-directed DNA polymerase family A palm" evidence="6">
    <location>
        <begin position="1461"/>
        <end position="1662"/>
    </location>
</feature>
<evidence type="ECO:0000256" key="2">
    <source>
        <dbReference type="ARBA" id="ARBA00012417"/>
    </source>
</evidence>
<dbReference type="Gene3D" id="3.30.420.10">
    <property type="entry name" value="Ribonuclease H-like superfamily/Ribonuclease H"/>
    <property type="match status" value="1"/>
</dbReference>
<feature type="compositionally biased region" description="Polar residues" evidence="5">
    <location>
        <begin position="9"/>
        <end position="19"/>
    </location>
</feature>
<evidence type="ECO:0000313" key="8">
    <source>
        <dbReference type="Proteomes" id="UP000309215"/>
    </source>
</evidence>
<feature type="compositionally biased region" description="Acidic residues" evidence="5">
    <location>
        <begin position="963"/>
        <end position="973"/>
    </location>
</feature>
<gene>
    <name evidence="7" type="ORF">E8A74_40770</name>
</gene>
<feature type="region of interest" description="Disordered" evidence="5">
    <location>
        <begin position="1"/>
        <end position="20"/>
    </location>
</feature>
<dbReference type="InterPro" id="IPR002298">
    <property type="entry name" value="DNA_polymerase_A"/>
</dbReference>
<dbReference type="OrthoDB" id="5489962at2"/>
<comment type="caution">
    <text evidence="7">The sequence shown here is derived from an EMBL/GenBank/DDBJ whole genome shotgun (WGS) entry which is preliminary data.</text>
</comment>
<sequence length="1699" mass="184906">MASRATAMRRSTPSASSSILAPLRSTCAAGSSGSPLHPGSARAGGTKAEKENGSIRWVCDAAGGAIQEMTVKLAHASTESNNGGERRLPFEPLHIQYLEERGVDPEWAGMGAGLRSVTPEEGAKLLGFTQPLSSGGLYIPYPNAQGYGRIRLDGGDTRFLVPAEREVPVYLPPGFHAKGPHPVYVVEGPIKALSLLDYHFNALGLGGTGTTLEKNARRLNDSWAGLELTGRDVFILFDSNRMTNPNVARDEARLAQALEGAGARVRVAALPPKPNGKDQGPDDFLAARGRAALQAIIDAAVPANPVERVRYISTHFSTNEERVRAATALLDDMPFLASIGERGVGVETGVADELSKYKVKPTVLKRALKEFEGKLKARRKHDAEVAPPMSKYVVQEGKFCILSGIGDTTRVEQLCNFTAHIEREEVVDDGAEQKRHLVVSGKLATGEPLPAGRVEAKDLDHGLWPIEQWGPDAIMYPVQRAPLHLLAAIQESSRWTRGYSFTHSGWREHNGEMMFLHANGGVGAADVSVCLEGELARYKLPAVAEDIPGAVKLALSFLELADPQITIPPFSAAFRAPLQHALYCDSTVSLCGPTGSMKTTLAALLMGFYGNFDAEHLPASWSWTVNRLEQMIFTAKDMLVAIDDFAPTKAEAGDELHRKAAQLLRAIGNANSRGRLRADLTARPDRPPRALVLSTGEDAPSGESIQARLITVRMKPGDVDRVRLTDLQKNRDRLPHAMLGYILWLKSQMNGLRSLMEKRFIELRAELHQEGQHLRAPAAMAHLLLGMEYFCLFAKDIGVLDENGSTVLMQKARTALRANAAEQCRAAVDVNPVHRFINVLRTLLVQGKVKTVDVGFALDTAEGKGIGWEDKDHYYLFPDAVYTAVVEAMRAAGQSMPLAQRMLWSRLVDDGFVLPGDEEGRSTRKKFVGGPNGQRERVLWFVREKLELRDAISERIDECAEEKNDEGDDDPDDGPGGRGAGGDGGSNQGGGSSGPQFGLPFPVIRSPEPAGVVSSGPGAAPRGPVPQNGTGRGTGPSSGSGETHETRQIPMVTGTDGELGMVDIPSGPEAPFAQGERLYSYVPQNDVGAGRADAESAYGPSLSPRACGASGPDEPNIAESLRFSRPEARPEAHPHRGAARYDAGPGDRDHFAGAILRAGRVGLVVHSTGSDITEGPVFVAVALPDGQARVFHTFGGEELGPVADALCQVTVVGHDLKRALAQFQYHLGFMLGTVVDTAIAWRLLNGGRHLENDKYFSFERACEHAFEKKTVQKNINGWMTPSRELRDELAQEARDVLRLADNFQKNLRKERLEEVAALEFKLLPIVAQMEVSGVPINRDQWNRLVDMWASEAAELKKNLVAMLGVKDLDHNDAILAALQRLGLQVERTNSEALAPYMHLPVAQQLVLYRRKNAFVTGAGKGVLRALSRSEDGRVHATFNQIGAVTGRLSAQEPNLLGLSSDNQVRSCIQAPPGKTLVVGDYNAIELRVLADQTGDEKLKEVFRKSDGDPHRHTASLLMGVPENLVTDEQRNRAKPVNFGGSFGMGVDKLITYAKKNYKVDLTREQAARFKQMFLQNHAGVAAWQKKMAEEMPAELRTRSGRVSYYFDPDEDYNARLAFPIQGTAADGMKHAMVLLAPPLERLGAQMILAVHDELLVEAPEEHAEEVKVLMRDCMIAGMQRYVPSVPILVEPKIMPRWSK</sequence>
<name>A0A4U1IX48_9BACT</name>
<dbReference type="Pfam" id="PF12965">
    <property type="entry name" value="DUF3854"/>
    <property type="match status" value="1"/>
</dbReference>
<feature type="region of interest" description="Disordered" evidence="5">
    <location>
        <begin position="1091"/>
        <end position="1113"/>
    </location>
</feature>
<dbReference type="SMART" id="SM00482">
    <property type="entry name" value="POLAc"/>
    <property type="match status" value="1"/>
</dbReference>
<comment type="catalytic activity">
    <reaction evidence="4">
        <text>DNA(n) + a 2'-deoxyribonucleoside 5'-triphosphate = DNA(n+1) + diphosphate</text>
        <dbReference type="Rhea" id="RHEA:22508"/>
        <dbReference type="Rhea" id="RHEA-COMP:17339"/>
        <dbReference type="Rhea" id="RHEA-COMP:17340"/>
        <dbReference type="ChEBI" id="CHEBI:33019"/>
        <dbReference type="ChEBI" id="CHEBI:61560"/>
        <dbReference type="ChEBI" id="CHEBI:173112"/>
        <dbReference type="EC" id="2.7.7.7"/>
    </reaction>
</comment>
<dbReference type="GO" id="GO:0006302">
    <property type="term" value="P:double-strand break repair"/>
    <property type="evidence" value="ECO:0007669"/>
    <property type="project" value="TreeGrafter"/>
</dbReference>
<keyword evidence="8" id="KW-1185">Reference proteome</keyword>
<reference evidence="7 8" key="1">
    <citation type="submission" date="2019-04" db="EMBL/GenBank/DDBJ databases">
        <authorList>
            <person name="Li Y."/>
            <person name="Wang J."/>
        </authorList>
    </citation>
    <scope>NUCLEOTIDE SEQUENCE [LARGE SCALE GENOMIC DNA]</scope>
    <source>
        <strain evidence="7 8">DSM 14668</strain>
    </source>
</reference>
<evidence type="ECO:0000256" key="1">
    <source>
        <dbReference type="ARBA" id="ARBA00007705"/>
    </source>
</evidence>
<dbReference type="InterPro" id="IPR043502">
    <property type="entry name" value="DNA/RNA_pol_sf"/>
</dbReference>
<dbReference type="GO" id="GO:0006261">
    <property type="term" value="P:DNA-templated DNA replication"/>
    <property type="evidence" value="ECO:0007669"/>
    <property type="project" value="InterPro"/>
</dbReference>
<dbReference type="Pfam" id="PF00476">
    <property type="entry name" value="DNA_pol_A"/>
    <property type="match status" value="1"/>
</dbReference>
<protein>
    <recommendedName>
        <fullName evidence="2">DNA-directed DNA polymerase</fullName>
        <ecNumber evidence="2">2.7.7.7</ecNumber>
    </recommendedName>
</protein>